<dbReference type="Proteomes" id="UP000325385">
    <property type="component" value="Chromosome"/>
</dbReference>
<dbReference type="PANTHER" id="PTHR34512">
    <property type="entry name" value="CELL SURFACE PROTEIN"/>
    <property type="match status" value="1"/>
</dbReference>
<evidence type="ECO:0000313" key="4">
    <source>
        <dbReference type="Proteomes" id="UP000325385"/>
    </source>
</evidence>
<dbReference type="EMBL" id="CP032228">
    <property type="protein sequence ID" value="QFI63244.1"/>
    <property type="molecule type" value="Genomic_DNA"/>
</dbReference>
<accession>A0A5P6NB30</accession>
<feature type="domain" description="Pyrrolo-quinoline quinone repeat" evidence="2">
    <location>
        <begin position="150"/>
        <end position="184"/>
    </location>
</feature>
<organism evidence="3 4">
    <name type="scientific">Qipengyuania flava</name>
    <dbReference type="NCBI Taxonomy" id="192812"/>
    <lineage>
        <taxon>Bacteria</taxon>
        <taxon>Pseudomonadati</taxon>
        <taxon>Pseudomonadota</taxon>
        <taxon>Alphaproteobacteria</taxon>
        <taxon>Sphingomonadales</taxon>
        <taxon>Erythrobacteraceae</taxon>
        <taxon>Qipengyuania</taxon>
    </lineage>
</organism>
<dbReference type="Pfam" id="PF13360">
    <property type="entry name" value="PQQ_2"/>
    <property type="match status" value="2"/>
</dbReference>
<name>A0A5P6NB30_9SPHN</name>
<dbReference type="SUPFAM" id="SSF50998">
    <property type="entry name" value="Quinoprotein alcohol dehydrogenase-like"/>
    <property type="match status" value="1"/>
</dbReference>
<evidence type="ECO:0000313" key="3">
    <source>
        <dbReference type="EMBL" id="QFI63244.1"/>
    </source>
</evidence>
<protein>
    <submittedName>
        <fullName evidence="3">Pyrrolo-quinoline quinone</fullName>
    </submittedName>
</protein>
<proteinExistence type="predicted"/>
<evidence type="ECO:0000256" key="1">
    <source>
        <dbReference type="SAM" id="MobiDB-lite"/>
    </source>
</evidence>
<dbReference type="SMART" id="SM00564">
    <property type="entry name" value="PQQ"/>
    <property type="match status" value="6"/>
</dbReference>
<dbReference type="InterPro" id="IPR018391">
    <property type="entry name" value="PQQ_b-propeller_rpt"/>
</dbReference>
<gene>
    <name evidence="3" type="ORF">D0Y83_08140</name>
</gene>
<dbReference type="Gene3D" id="2.130.10.10">
    <property type="entry name" value="YVTN repeat-like/Quinoprotein amine dehydrogenase"/>
    <property type="match status" value="1"/>
</dbReference>
<reference evidence="4" key="1">
    <citation type="submission" date="2018-09" db="EMBL/GenBank/DDBJ databases">
        <title>Nocardia yunnanensis sp. nov., an actinomycete isolated from a soil sample.</title>
        <authorList>
            <person name="Zhang J."/>
        </authorList>
    </citation>
    <scope>NUCLEOTIDE SEQUENCE [LARGE SCALE GENOMIC DNA]</scope>
    <source>
        <strain evidence="4">21-3</strain>
    </source>
</reference>
<dbReference type="AlphaFoldDB" id="A0A5P6NB30"/>
<feature type="region of interest" description="Disordered" evidence="1">
    <location>
        <begin position="1"/>
        <end position="28"/>
    </location>
</feature>
<evidence type="ECO:0000259" key="2">
    <source>
        <dbReference type="Pfam" id="PF13360"/>
    </source>
</evidence>
<dbReference type="InterPro" id="IPR011047">
    <property type="entry name" value="Quinoprotein_ADH-like_sf"/>
</dbReference>
<feature type="domain" description="Pyrrolo-quinoline quinone repeat" evidence="2">
    <location>
        <begin position="196"/>
        <end position="403"/>
    </location>
</feature>
<dbReference type="PANTHER" id="PTHR34512:SF30">
    <property type="entry name" value="OUTER MEMBRANE PROTEIN ASSEMBLY FACTOR BAMB"/>
    <property type="match status" value="1"/>
</dbReference>
<dbReference type="InterPro" id="IPR015943">
    <property type="entry name" value="WD40/YVTN_repeat-like_dom_sf"/>
</dbReference>
<dbReference type="InterPro" id="IPR002372">
    <property type="entry name" value="PQQ_rpt_dom"/>
</dbReference>
<sequence>MRCSRNKGSNARRAKAKTLPLQPNRARRGRHQIRTRILMNRTFLTRTAIVSALAIGLGACSGGLFGGGDGKKVTPTVGDRQPILSRIETGAKVDPALASVSVVLPPAQANASWAQAGGNAGKSYGHLALATSPTRAFTVDIEGASNRRRLGAAPVVGGGNLYAVGGDGVLSAFDAQTGARRWTYNPGIESELKPSAFGGGAAYDDGKVYMTDGVGNVVALNAASGSVLWKVKPSGPLRGSPTIAFGSIFVMTQDNQIFALNSADGSVQWQESGSSTQAGVFGVAAPAAGQGTVIAGYSSGELIAHRYENGRTLWADALALTSISTQVGSLTDIDADPIIDNGRVYALGQGGRMAAYELVTGQRIWELNLAGISTPAIAGEWIFTLTDDARLLAIARSTGKVRWLTQLPRWRDEKDKKGPIFWSGPVLAGSNLWAVNSEGEVYRISTGEGSATVFTDLKQPVSLAPIVANNTLYILDDSGTITAFR</sequence>